<accession>A0A916TAF6</accession>
<name>A0A916TAF6_9SPHN</name>
<dbReference type="AlphaFoldDB" id="A0A916TAF6"/>
<sequence>MTIPARDALYAFQHQAHAILSEGSTVLEGKGDDALAVLPQMRARLGEVLGAYQVFKHERVFDPAVATGDPECTKLGRSMKVECIAAGEAFRSHGQQWKPERIAEDWPNYRVAARLTLNALRRHLDNEREGIERLIDMLEARAARTTPHR</sequence>
<reference evidence="1" key="2">
    <citation type="submission" date="2020-09" db="EMBL/GenBank/DDBJ databases">
        <authorList>
            <person name="Sun Q."/>
            <person name="Zhou Y."/>
        </authorList>
    </citation>
    <scope>NUCLEOTIDE SEQUENCE</scope>
    <source>
        <strain evidence="1">CGMCC 1.15330</strain>
    </source>
</reference>
<proteinExistence type="predicted"/>
<dbReference type="EMBL" id="BMIH01000003">
    <property type="protein sequence ID" value="GGB36417.1"/>
    <property type="molecule type" value="Genomic_DNA"/>
</dbReference>
<protein>
    <submittedName>
        <fullName evidence="1">Uncharacterized protein</fullName>
    </submittedName>
</protein>
<dbReference type="RefSeq" id="WP_188659300.1">
    <property type="nucleotide sequence ID" value="NZ_BMIH01000003.1"/>
</dbReference>
<evidence type="ECO:0000313" key="2">
    <source>
        <dbReference type="Proteomes" id="UP000623067"/>
    </source>
</evidence>
<comment type="caution">
    <text evidence="1">The sequence shown here is derived from an EMBL/GenBank/DDBJ whole genome shotgun (WGS) entry which is preliminary data.</text>
</comment>
<gene>
    <name evidence="1" type="ORF">GCM10011380_27280</name>
</gene>
<keyword evidence="2" id="KW-1185">Reference proteome</keyword>
<evidence type="ECO:0000313" key="1">
    <source>
        <dbReference type="EMBL" id="GGB36417.1"/>
    </source>
</evidence>
<organism evidence="1 2">
    <name type="scientific">Sphingomonas metalli</name>
    <dbReference type="NCBI Taxonomy" id="1779358"/>
    <lineage>
        <taxon>Bacteria</taxon>
        <taxon>Pseudomonadati</taxon>
        <taxon>Pseudomonadota</taxon>
        <taxon>Alphaproteobacteria</taxon>
        <taxon>Sphingomonadales</taxon>
        <taxon>Sphingomonadaceae</taxon>
        <taxon>Sphingomonas</taxon>
    </lineage>
</organism>
<dbReference type="Proteomes" id="UP000623067">
    <property type="component" value="Unassembled WGS sequence"/>
</dbReference>
<reference evidence="1" key="1">
    <citation type="journal article" date="2014" name="Int. J. Syst. Evol. Microbiol.">
        <title>Complete genome sequence of Corynebacterium casei LMG S-19264T (=DSM 44701T), isolated from a smear-ripened cheese.</title>
        <authorList>
            <consortium name="US DOE Joint Genome Institute (JGI-PGF)"/>
            <person name="Walter F."/>
            <person name="Albersmeier A."/>
            <person name="Kalinowski J."/>
            <person name="Ruckert C."/>
        </authorList>
    </citation>
    <scope>NUCLEOTIDE SEQUENCE</scope>
    <source>
        <strain evidence="1">CGMCC 1.15330</strain>
    </source>
</reference>